<evidence type="ECO:0000256" key="1">
    <source>
        <dbReference type="ARBA" id="ARBA00004651"/>
    </source>
</evidence>
<keyword evidence="3" id="KW-1003">Cell membrane</keyword>
<gene>
    <name evidence="9" type="ORF">BURPS1710A_A2797</name>
</gene>
<evidence type="ECO:0000313" key="9">
    <source>
        <dbReference type="EMBL" id="EET04246.1"/>
    </source>
</evidence>
<dbReference type="PRINTS" id="PR01837">
    <property type="entry name" value="MGTCSAPBPROT"/>
</dbReference>
<evidence type="ECO:0000256" key="7">
    <source>
        <dbReference type="RuleBase" id="RU365041"/>
    </source>
</evidence>
<dbReference type="Pfam" id="PF02308">
    <property type="entry name" value="MgtC"/>
    <property type="match status" value="1"/>
</dbReference>
<keyword evidence="5 7" id="KW-1133">Transmembrane helix</keyword>
<evidence type="ECO:0000256" key="6">
    <source>
        <dbReference type="ARBA" id="ARBA00023136"/>
    </source>
</evidence>
<keyword evidence="6 7" id="KW-0472">Membrane</keyword>
<feature type="transmembrane region" description="Helical" evidence="7">
    <location>
        <begin position="19"/>
        <end position="36"/>
    </location>
</feature>
<comment type="similarity">
    <text evidence="2 7">Belongs to the MgtC/SapB family.</text>
</comment>
<comment type="subcellular location">
    <subcellularLocation>
        <location evidence="7">Cell inner membrane</location>
        <topology evidence="7">Multi-pass membrane protein</topology>
    </subcellularLocation>
    <subcellularLocation>
        <location evidence="1">Cell membrane</location>
        <topology evidence="1">Multi-pass membrane protein</topology>
    </subcellularLocation>
</comment>
<dbReference type="PANTHER" id="PTHR33778">
    <property type="entry name" value="PROTEIN MGTC"/>
    <property type="match status" value="1"/>
</dbReference>
<dbReference type="HOGENOM" id="CLU_079292_0_1_4"/>
<evidence type="ECO:0000259" key="8">
    <source>
        <dbReference type="Pfam" id="PF02308"/>
    </source>
</evidence>
<keyword evidence="4 7" id="KW-0812">Transmembrane</keyword>
<feature type="transmembrane region" description="Helical" evidence="7">
    <location>
        <begin position="48"/>
        <end position="71"/>
    </location>
</feature>
<dbReference type="EMBL" id="CM000833">
    <property type="protein sequence ID" value="EET04246.1"/>
    <property type="molecule type" value="Genomic_DNA"/>
</dbReference>
<organism evidence="9">
    <name type="scientific">Burkholderia pseudomallei 1710a</name>
    <dbReference type="NCBI Taxonomy" id="320371"/>
    <lineage>
        <taxon>Bacteria</taxon>
        <taxon>Pseudomonadati</taxon>
        <taxon>Pseudomonadota</taxon>
        <taxon>Betaproteobacteria</taxon>
        <taxon>Burkholderiales</taxon>
        <taxon>Burkholderiaceae</taxon>
        <taxon>Burkholderia</taxon>
        <taxon>pseudomallei group</taxon>
    </lineage>
</organism>
<evidence type="ECO:0000256" key="3">
    <source>
        <dbReference type="ARBA" id="ARBA00022475"/>
    </source>
</evidence>
<dbReference type="Proteomes" id="UP000001812">
    <property type="component" value="Chromosome II"/>
</dbReference>
<accession>A0A0E1VW66</accession>
<protein>
    <recommendedName>
        <fullName evidence="7">Protein MgtC</fullName>
    </recommendedName>
</protein>
<feature type="domain" description="MgtC/SapB/SrpB/YhiD N-terminal" evidence="8">
    <location>
        <begin position="23"/>
        <end position="152"/>
    </location>
</feature>
<sequence>MRAAAVEHGRARMLNNVELIMRLMLAAALGSVIGIERERLSWAAGLRTHMLVCVGSALIMIVSAFGFADVLGQAHVDLDPSRMAAQVVSGIGFLGAGSILLRGEIVRGLTTAASLWSVAAVGLAVGGGLYAAAIAATIIILVILAGIKPLERRYLSVRQRRHLMLLVERGTLTFDSLHAALGVDSARVKRFIVQQSEDSADSDEVTIALGRVSDVEYESICARLRQLPGVKGFSERKGGLPDD</sequence>
<name>A0A0E1VW66_BURPE</name>
<reference evidence="9" key="1">
    <citation type="submission" date="2009-05" db="EMBL/GenBank/DDBJ databases">
        <authorList>
            <person name="Harkins D.M."/>
            <person name="DeShazer D."/>
            <person name="Woods D.E."/>
            <person name="Brinkac L.M."/>
            <person name="Brown K.A."/>
            <person name="Hung G.C."/>
            <person name="Tuanyok A."/>
            <person name="Zhang B."/>
            <person name="Nierman W.C."/>
        </authorList>
    </citation>
    <scope>NUCLEOTIDE SEQUENCE [LARGE SCALE GENOMIC DNA]</scope>
    <source>
        <strain evidence="9">1710a</strain>
    </source>
</reference>
<feature type="transmembrane region" description="Helical" evidence="7">
    <location>
        <begin position="131"/>
        <end position="150"/>
    </location>
</feature>
<dbReference type="InterPro" id="IPR049177">
    <property type="entry name" value="MgtC_SapB_SrpB_YhiD_N"/>
</dbReference>
<feature type="transmembrane region" description="Helical" evidence="7">
    <location>
        <begin position="83"/>
        <end position="101"/>
    </location>
</feature>
<evidence type="ECO:0000256" key="4">
    <source>
        <dbReference type="ARBA" id="ARBA00022692"/>
    </source>
</evidence>
<dbReference type="GO" id="GO:0005886">
    <property type="term" value="C:plasma membrane"/>
    <property type="evidence" value="ECO:0007669"/>
    <property type="project" value="UniProtKB-SubCell"/>
</dbReference>
<evidence type="ECO:0000256" key="2">
    <source>
        <dbReference type="ARBA" id="ARBA00009298"/>
    </source>
</evidence>
<keyword evidence="7" id="KW-0997">Cell inner membrane</keyword>
<dbReference type="PANTHER" id="PTHR33778:SF1">
    <property type="entry name" value="MAGNESIUM TRANSPORTER YHID-RELATED"/>
    <property type="match status" value="1"/>
</dbReference>
<dbReference type="InterPro" id="IPR003416">
    <property type="entry name" value="MgtC/SapB/SrpB/YhiD_fam"/>
</dbReference>
<evidence type="ECO:0000256" key="5">
    <source>
        <dbReference type="ARBA" id="ARBA00022989"/>
    </source>
</evidence>
<dbReference type="AlphaFoldDB" id="A0A0E1VW66"/>
<proteinExistence type="inferred from homology"/>